<accession>A0A6A2ZXN3</accession>
<dbReference type="InterPro" id="IPR041913">
    <property type="entry name" value="POLD3_sf"/>
</dbReference>
<protein>
    <recommendedName>
        <fullName evidence="2">DNA polymerase delta subunit 3</fullName>
    </recommendedName>
</protein>
<dbReference type="GO" id="GO:0043625">
    <property type="term" value="C:delta DNA polymerase complex"/>
    <property type="evidence" value="ECO:0007669"/>
    <property type="project" value="InterPro"/>
</dbReference>
<evidence type="ECO:0000256" key="3">
    <source>
        <dbReference type="ARBA" id="ARBA00022705"/>
    </source>
</evidence>
<dbReference type="EMBL" id="VEPZ02001071">
    <property type="protein sequence ID" value="KAE8695902.1"/>
    <property type="molecule type" value="Genomic_DNA"/>
</dbReference>
<comment type="subcellular location">
    <subcellularLocation>
        <location evidence="1">Nucleus</location>
    </subcellularLocation>
</comment>
<keyword evidence="7" id="KW-1185">Reference proteome</keyword>
<evidence type="ECO:0000256" key="2">
    <source>
        <dbReference type="ARBA" id="ARBA00017589"/>
    </source>
</evidence>
<dbReference type="GO" id="GO:0003887">
    <property type="term" value="F:DNA-directed DNA polymerase activity"/>
    <property type="evidence" value="ECO:0007669"/>
    <property type="project" value="TreeGrafter"/>
</dbReference>
<gene>
    <name evidence="6" type="ORF">F3Y22_tig00110678pilonHSYRG00123</name>
</gene>
<dbReference type="Gene3D" id="3.90.1030.20">
    <property type="entry name" value="DNA polymerase delta, p66 (Cdc27) subunit, wHTH domain"/>
    <property type="match status" value="1"/>
</dbReference>
<dbReference type="Proteomes" id="UP000436088">
    <property type="component" value="Unassembled WGS sequence"/>
</dbReference>
<dbReference type="PANTHER" id="PTHR17598:SF13">
    <property type="entry name" value="DNA POLYMERASE DELTA SUBUNIT 3"/>
    <property type="match status" value="1"/>
</dbReference>
<keyword evidence="3" id="KW-0235">DNA replication</keyword>
<organism evidence="6 7">
    <name type="scientific">Hibiscus syriacus</name>
    <name type="common">Rose of Sharon</name>
    <dbReference type="NCBI Taxonomy" id="106335"/>
    <lineage>
        <taxon>Eukaryota</taxon>
        <taxon>Viridiplantae</taxon>
        <taxon>Streptophyta</taxon>
        <taxon>Embryophyta</taxon>
        <taxon>Tracheophyta</taxon>
        <taxon>Spermatophyta</taxon>
        <taxon>Magnoliopsida</taxon>
        <taxon>eudicotyledons</taxon>
        <taxon>Gunneridae</taxon>
        <taxon>Pentapetalae</taxon>
        <taxon>rosids</taxon>
        <taxon>malvids</taxon>
        <taxon>Malvales</taxon>
        <taxon>Malvaceae</taxon>
        <taxon>Malvoideae</taxon>
        <taxon>Hibiscus</taxon>
    </lineage>
</organism>
<evidence type="ECO:0000313" key="6">
    <source>
        <dbReference type="EMBL" id="KAE8695902.1"/>
    </source>
</evidence>
<keyword evidence="4" id="KW-0539">Nucleus</keyword>
<evidence type="ECO:0000256" key="4">
    <source>
        <dbReference type="ARBA" id="ARBA00023242"/>
    </source>
</evidence>
<dbReference type="InterPro" id="IPR019038">
    <property type="entry name" value="POLD3"/>
</dbReference>
<evidence type="ECO:0000256" key="1">
    <source>
        <dbReference type="ARBA" id="ARBA00004123"/>
    </source>
</evidence>
<sequence>MSQREFVEKHGSGLEVVYSLSGWLKNSPSNYHIQLVTGPKLPEAKQEYDCNCTVHVYSVQACIPKDPAAQKSNRFPVTQNHVTLSESHCDSISRDQLQILRHGVPSLCGVTYHLIVLLRPVSSRGDYYMSHQREKRETVKRPRRTVPLPPRVEHRLVGPPKPRFELGMKPALPETARDVSTRSRTGVDLNAYLAIDELEELERYIVEFVENGAGDGLDGFFDSLYARFKWTGVLFGDGHNSDESKQNTADMTVFVMLSNGCKSTTFSFGFFIAFLVRLWLTSSLVSGAKPSSTNALDDMGNRINELEQSINDLKAEMGVEGSLTPLDPAKQKSDEAKQDEGSA</sequence>
<reference evidence="6" key="1">
    <citation type="submission" date="2019-09" db="EMBL/GenBank/DDBJ databases">
        <title>Draft genome information of white flower Hibiscus syriacus.</title>
        <authorList>
            <person name="Kim Y.-M."/>
        </authorList>
    </citation>
    <scope>NUCLEOTIDE SEQUENCE [LARGE SCALE GENOMIC DNA]</scope>
    <source>
        <strain evidence="6">YM2019G1</strain>
    </source>
</reference>
<proteinExistence type="predicted"/>
<dbReference type="GO" id="GO:0006297">
    <property type="term" value="P:nucleotide-excision repair, DNA gap filling"/>
    <property type="evidence" value="ECO:0007669"/>
    <property type="project" value="TreeGrafter"/>
</dbReference>
<comment type="caution">
    <text evidence="6">The sequence shown here is derived from an EMBL/GenBank/DDBJ whole genome shotgun (WGS) entry which is preliminary data.</text>
</comment>
<name>A0A6A2ZXN3_HIBSY</name>
<dbReference type="AlphaFoldDB" id="A0A6A2ZXN3"/>
<dbReference type="GO" id="GO:0006271">
    <property type="term" value="P:DNA strand elongation involved in DNA replication"/>
    <property type="evidence" value="ECO:0007669"/>
    <property type="project" value="TreeGrafter"/>
</dbReference>
<dbReference type="PANTHER" id="PTHR17598">
    <property type="entry name" value="DNA POLYMERASE DELTA SUBUNIT 3"/>
    <property type="match status" value="1"/>
</dbReference>
<feature type="compositionally biased region" description="Basic and acidic residues" evidence="5">
    <location>
        <begin position="329"/>
        <end position="343"/>
    </location>
</feature>
<dbReference type="GO" id="GO:1904161">
    <property type="term" value="P:DNA synthesis involved in UV-damage excision repair"/>
    <property type="evidence" value="ECO:0007669"/>
    <property type="project" value="TreeGrafter"/>
</dbReference>
<feature type="region of interest" description="Disordered" evidence="5">
    <location>
        <begin position="321"/>
        <end position="343"/>
    </location>
</feature>
<evidence type="ECO:0000256" key="5">
    <source>
        <dbReference type="SAM" id="MobiDB-lite"/>
    </source>
</evidence>
<evidence type="ECO:0000313" key="7">
    <source>
        <dbReference type="Proteomes" id="UP000436088"/>
    </source>
</evidence>